<organism evidence="2 3">
    <name type="scientific">Microbacterium betulae</name>
    <dbReference type="NCBI Taxonomy" id="2981139"/>
    <lineage>
        <taxon>Bacteria</taxon>
        <taxon>Bacillati</taxon>
        <taxon>Actinomycetota</taxon>
        <taxon>Actinomycetes</taxon>
        <taxon>Micrococcales</taxon>
        <taxon>Microbacteriaceae</taxon>
        <taxon>Microbacterium</taxon>
    </lineage>
</organism>
<feature type="compositionally biased region" description="Basic and acidic residues" evidence="1">
    <location>
        <begin position="1"/>
        <end position="21"/>
    </location>
</feature>
<feature type="region of interest" description="Disordered" evidence="1">
    <location>
        <begin position="1"/>
        <end position="23"/>
    </location>
</feature>
<dbReference type="Pfam" id="PF24596">
    <property type="entry name" value="DUF7620"/>
    <property type="match status" value="1"/>
</dbReference>
<dbReference type="EMBL" id="CP118157">
    <property type="protein sequence ID" value="WOF23856.1"/>
    <property type="molecule type" value="Genomic_DNA"/>
</dbReference>
<dbReference type="AlphaFoldDB" id="A0AA97FHU7"/>
<dbReference type="KEGG" id="mbet:N8K70_04010"/>
<protein>
    <submittedName>
        <fullName evidence="2">Uncharacterized protein</fullName>
    </submittedName>
</protein>
<evidence type="ECO:0000313" key="2">
    <source>
        <dbReference type="EMBL" id="WOF23856.1"/>
    </source>
</evidence>
<keyword evidence="3" id="KW-1185">Reference proteome</keyword>
<evidence type="ECO:0000256" key="1">
    <source>
        <dbReference type="SAM" id="MobiDB-lite"/>
    </source>
</evidence>
<evidence type="ECO:0000313" key="3">
    <source>
        <dbReference type="Proteomes" id="UP001305498"/>
    </source>
</evidence>
<reference evidence="2 3" key="1">
    <citation type="submission" date="2023-02" db="EMBL/GenBank/DDBJ databases">
        <title>Microbacterium betulae sp. nov., isolated from birch wood.</title>
        <authorList>
            <person name="Pasciak M."/>
            <person name="Pawlik K.J."/>
            <person name="Martynowski D."/>
            <person name="Laczmanski L."/>
            <person name="Ciekot J."/>
            <person name="Szponar B."/>
            <person name="Wojcik-Fatla A."/>
            <person name="Mackiewicz B."/>
            <person name="Farian E."/>
            <person name="Cholewa G."/>
            <person name="Cholewa A."/>
            <person name="Dutkiewicz J."/>
        </authorList>
    </citation>
    <scope>NUCLEOTIDE SEQUENCE [LARGE SCALE GENOMIC DNA]</scope>
    <source>
        <strain evidence="2 3">AB</strain>
    </source>
</reference>
<name>A0AA97FHU7_9MICO</name>
<gene>
    <name evidence="2" type="ORF">N8K70_04010</name>
</gene>
<dbReference type="Proteomes" id="UP001305498">
    <property type="component" value="Chromosome"/>
</dbReference>
<dbReference type="InterPro" id="IPR056037">
    <property type="entry name" value="DUF7620"/>
</dbReference>
<accession>A0AA97FHU7</accession>
<proteinExistence type="predicted"/>
<sequence>MSEHTDPTRARRALDETRESTARTSEILTDALDVFAAIRAHRERNHYADKLRAIMRGTP</sequence>
<dbReference type="RefSeq" id="WP_317140327.1">
    <property type="nucleotide sequence ID" value="NZ_CP118157.1"/>
</dbReference>